<accession>B9MNV3</accession>
<evidence type="ECO:0000256" key="1">
    <source>
        <dbReference type="SAM" id="Phobius"/>
    </source>
</evidence>
<name>B9MNV3_CALBD</name>
<gene>
    <name evidence="2" type="ordered locus">Athe_0506</name>
</gene>
<dbReference type="STRING" id="521460.Athe_0506"/>
<dbReference type="HOGENOM" id="CLU_2987944_0_0_9"/>
<feature type="transmembrane region" description="Helical" evidence="1">
    <location>
        <begin position="5"/>
        <end position="21"/>
    </location>
</feature>
<evidence type="ECO:0000313" key="2">
    <source>
        <dbReference type="EMBL" id="ACM59632.1"/>
    </source>
</evidence>
<evidence type="ECO:0000313" key="3">
    <source>
        <dbReference type="Proteomes" id="UP000007723"/>
    </source>
</evidence>
<dbReference type="KEGG" id="ate:Athe_0506"/>
<keyword evidence="1" id="KW-1133">Transmembrane helix</keyword>
<sequence>MQKMIIRICGAITIISIISIIRKRIIKCIYKISYAALHPFWPVYEQRGFLKRPLGHL</sequence>
<reference evidence="3" key="1">
    <citation type="submission" date="2009-01" db="EMBL/GenBank/DDBJ databases">
        <title>Complete sequence of chromosome of Anaerocellum thermophilum DSM 6725.</title>
        <authorList>
            <person name="Lucas S."/>
            <person name="Copeland A."/>
            <person name="Lapidus A."/>
            <person name="Glavina del Rio T."/>
            <person name="Tice H."/>
            <person name="Bruce D."/>
            <person name="Goodwin L."/>
            <person name="Pitluck S."/>
            <person name="Sims D."/>
            <person name="Meincke L."/>
            <person name="Brettin T."/>
            <person name="Detter J.C."/>
            <person name="Han C."/>
            <person name="Larimer F."/>
            <person name="Land M."/>
            <person name="Hauser L."/>
            <person name="Kyrpides N."/>
            <person name="Ovchinnikova G."/>
            <person name="Kataeva I."/>
            <person name="Adams M.W.W."/>
        </authorList>
    </citation>
    <scope>NUCLEOTIDE SEQUENCE [LARGE SCALE GENOMIC DNA]</scope>
    <source>
        <strain evidence="3">ATCC BAA-1888 / DSM 6725 / Z-1320</strain>
    </source>
</reference>
<protein>
    <submittedName>
        <fullName evidence="2">Uncharacterized protein</fullName>
    </submittedName>
</protein>
<dbReference type="EMBL" id="CP001393">
    <property type="protein sequence ID" value="ACM59632.1"/>
    <property type="molecule type" value="Genomic_DNA"/>
</dbReference>
<dbReference type="Proteomes" id="UP000007723">
    <property type="component" value="Chromosome"/>
</dbReference>
<dbReference type="AlphaFoldDB" id="B9MNV3"/>
<organism evidence="2 3">
    <name type="scientific">Caldicellulosiruptor bescii (strain ATCC BAA-1888 / DSM 6725 / KCTC 15123 / Z-1320)</name>
    <name type="common">Anaerocellum thermophilum</name>
    <dbReference type="NCBI Taxonomy" id="521460"/>
    <lineage>
        <taxon>Bacteria</taxon>
        <taxon>Bacillati</taxon>
        <taxon>Bacillota</taxon>
        <taxon>Bacillota incertae sedis</taxon>
        <taxon>Caldicellulosiruptorales</taxon>
        <taxon>Caldicellulosiruptoraceae</taxon>
        <taxon>Caldicellulosiruptor</taxon>
    </lineage>
</organism>
<keyword evidence="1" id="KW-0812">Transmembrane</keyword>
<proteinExistence type="predicted"/>
<keyword evidence="1" id="KW-0472">Membrane</keyword>